<dbReference type="Proteomes" id="UP000286100">
    <property type="component" value="Unassembled WGS sequence"/>
</dbReference>
<keyword evidence="2" id="KW-1185">Reference proteome</keyword>
<proteinExistence type="predicted"/>
<evidence type="ECO:0000313" key="2">
    <source>
        <dbReference type="Proteomes" id="UP000286100"/>
    </source>
</evidence>
<dbReference type="OrthoDB" id="8194627at2"/>
<organism evidence="1 2">
    <name type="scientific">Sphingomonas cavernae</name>
    <dbReference type="NCBI Taxonomy" id="2320861"/>
    <lineage>
        <taxon>Bacteria</taxon>
        <taxon>Pseudomonadati</taxon>
        <taxon>Pseudomonadota</taxon>
        <taxon>Alphaproteobacteria</taxon>
        <taxon>Sphingomonadales</taxon>
        <taxon>Sphingomonadaceae</taxon>
        <taxon>Sphingomonas</taxon>
    </lineage>
</organism>
<dbReference type="InterPro" id="IPR019285">
    <property type="entry name" value="DUF2336"/>
</dbReference>
<evidence type="ECO:0000313" key="1">
    <source>
        <dbReference type="EMBL" id="RJF90971.1"/>
    </source>
</evidence>
<comment type="caution">
    <text evidence="1">The sequence shown here is derived from an EMBL/GenBank/DDBJ whole genome shotgun (WGS) entry which is preliminary data.</text>
</comment>
<reference evidence="1 2" key="1">
    <citation type="submission" date="2018-09" db="EMBL/GenBank/DDBJ databases">
        <authorList>
            <person name="Zhu H."/>
        </authorList>
    </citation>
    <scope>NUCLEOTIDE SEQUENCE [LARGE SCALE GENOMIC DNA]</scope>
    <source>
        <strain evidence="1 2">K2R01-6</strain>
    </source>
</reference>
<accession>A0A418WLU6</accession>
<dbReference type="EMBL" id="QYUM01000003">
    <property type="protein sequence ID" value="RJF90971.1"/>
    <property type="molecule type" value="Genomic_DNA"/>
</dbReference>
<name>A0A418WLU6_9SPHN</name>
<protein>
    <submittedName>
        <fullName evidence="1">DUF2336 domain-containing protein</fullName>
    </submittedName>
</protein>
<dbReference type="AlphaFoldDB" id="A0A418WLU6"/>
<sequence>MFAEDGDRMAREPIGAERLLAEAARAAHGNRRRLASLVDLFLPDTMRLSDYQRVTVRRFIARLVAAVEGDVRQRLVSEHAARFAPELLAALGSARVAIAMPVLERARALHDVELVSLLLARVEEQRVADDLRRNAAANGEVSTLIEALLADADPALSAAAMSLLIAESRRYYVFEDEILPRSDLPADLHYRLVWWVAAALRDYMTRLHGADPAHVDTALMDVASTILSSHDEGETLESAAMHLARLLGERGWLDDQVLRAACVEGRLALLIAILASRAGLDFEAARDMILPPHGDRLILLMKALDVERETAAAILLAMGPGDAGFSDAMNAYDTLAPAQAMEAIRPWQIDCGYRNAIAALATRLAERGSGWVP</sequence>
<dbReference type="Pfam" id="PF10098">
    <property type="entry name" value="DUF2336"/>
    <property type="match status" value="1"/>
</dbReference>
<gene>
    <name evidence="1" type="ORF">D3876_12505</name>
</gene>